<dbReference type="AlphaFoldDB" id="A0A1C7Z321"/>
<dbReference type="EMBL" id="LGSI01000056">
    <property type="protein sequence ID" value="OCR23446.1"/>
    <property type="molecule type" value="Genomic_DNA"/>
</dbReference>
<dbReference type="SUPFAM" id="SSF81901">
    <property type="entry name" value="HCP-like"/>
    <property type="match status" value="2"/>
</dbReference>
<feature type="signal peptide" evidence="1">
    <location>
        <begin position="1"/>
        <end position="20"/>
    </location>
</feature>
<dbReference type="Gene3D" id="1.25.40.10">
    <property type="entry name" value="Tetratricopeptide repeat domain"/>
    <property type="match status" value="1"/>
</dbReference>
<dbReference type="InterPro" id="IPR050767">
    <property type="entry name" value="Sel1_AlgK"/>
</dbReference>
<evidence type="ECO:0008006" key="4">
    <source>
        <dbReference type="Google" id="ProtNLM"/>
    </source>
</evidence>
<comment type="caution">
    <text evidence="2">The sequence shown here is derived from an EMBL/GenBank/DDBJ whole genome shotgun (WGS) entry which is preliminary data.</text>
</comment>
<feature type="chain" id="PRO_5008892063" description="Sel1 repeat family protein" evidence="1">
    <location>
        <begin position="21"/>
        <end position="323"/>
    </location>
</feature>
<evidence type="ECO:0000256" key="1">
    <source>
        <dbReference type="SAM" id="SignalP"/>
    </source>
</evidence>
<dbReference type="PANTHER" id="PTHR11102:SF160">
    <property type="entry name" value="ERAD-ASSOCIATED E3 UBIQUITIN-PROTEIN LIGASE COMPONENT HRD3"/>
    <property type="match status" value="1"/>
</dbReference>
<gene>
    <name evidence="2" type="ORF">AFK24_20220</name>
</gene>
<accession>A0A1C7Z321</accession>
<name>A0A1C7Z321_PSESX</name>
<dbReference type="Proteomes" id="UP000093104">
    <property type="component" value="Unassembled WGS sequence"/>
</dbReference>
<dbReference type="InterPro" id="IPR011990">
    <property type="entry name" value="TPR-like_helical_dom_sf"/>
</dbReference>
<proteinExistence type="predicted"/>
<dbReference type="PANTHER" id="PTHR11102">
    <property type="entry name" value="SEL-1-LIKE PROTEIN"/>
    <property type="match status" value="1"/>
</dbReference>
<evidence type="ECO:0000313" key="3">
    <source>
        <dbReference type="Proteomes" id="UP000093104"/>
    </source>
</evidence>
<evidence type="ECO:0000313" key="2">
    <source>
        <dbReference type="EMBL" id="OCR23446.1"/>
    </source>
</evidence>
<keyword evidence="1" id="KW-0732">Signal</keyword>
<sequence length="323" mass="36365">MRLGVFISLGGLIFQSLAMAVLAPDQVGAKVKGAFLYNLNRHTDAVPFLKIAAEAGDRESQYFLGEVLRKRATFVNDLSKHWFELAAHQNDVYAMMRLFKTSDEVCRYLNNCAPETRSPKHWRETAHAFAMARAAKGDGEAMYQLYLMSGEFDWLIKSAEAGFGEGQYWLSVEYRQGEGFFIVPGRRLKTADKWLVAAANSNYVPAIEELTTLLAERNDIAGIMYWTERAAKAGGIEATVDLAAWMTDTSDYLKLPLDLVKGYGLMLVVAQAELPSRRGIDERQLKELERRMEPEQITAGKAFAEERKKTNAPLSRFPIRYGL</sequence>
<organism evidence="2 3">
    <name type="scientific">Pseudomonas syringae</name>
    <dbReference type="NCBI Taxonomy" id="317"/>
    <lineage>
        <taxon>Bacteria</taxon>
        <taxon>Pseudomonadati</taxon>
        <taxon>Pseudomonadota</taxon>
        <taxon>Gammaproteobacteria</taxon>
        <taxon>Pseudomonadales</taxon>
        <taxon>Pseudomonadaceae</taxon>
        <taxon>Pseudomonas</taxon>
    </lineage>
</organism>
<reference evidence="2 3" key="1">
    <citation type="submission" date="2015-07" db="EMBL/GenBank/DDBJ databases">
        <title>Draft genome sequence of a diazotrophic, plant growth-promoting rhizobacterium of the Pseudomonas syringae complex.</title>
        <authorList>
            <person name="Patten C.L."/>
            <person name="Jeong H."/>
        </authorList>
    </citation>
    <scope>NUCLEOTIDE SEQUENCE [LARGE SCALE GENOMIC DNA]</scope>
    <source>
        <strain evidence="2 3">GR12-2</strain>
    </source>
</reference>
<protein>
    <recommendedName>
        <fullName evidence="4">Sel1 repeat family protein</fullName>
    </recommendedName>
</protein>